<dbReference type="SMART" id="SM00367">
    <property type="entry name" value="LRR_CC"/>
    <property type="match status" value="6"/>
</dbReference>
<dbReference type="InterPro" id="IPR006553">
    <property type="entry name" value="Leu-rich_rpt_Cys-con_subtyp"/>
</dbReference>
<dbReference type="PANTHER" id="PTHR13318:SF101">
    <property type="entry name" value="F-BOX_LRR PROTEIN"/>
    <property type="match status" value="1"/>
</dbReference>
<name>A0ABD3C6V8_9LAMI</name>
<feature type="compositionally biased region" description="Acidic residues" evidence="1">
    <location>
        <begin position="318"/>
        <end position="327"/>
    </location>
</feature>
<feature type="compositionally biased region" description="Basic and acidic residues" evidence="1">
    <location>
        <begin position="205"/>
        <end position="221"/>
    </location>
</feature>
<sequence length="988" mass="108175">MVLLRSGAVPPKPSKLLAQENALVEPATPSKFSELLNQSTSKNSTPSSSDPAPESCSGLNDTTIPGTGTVRRCSARLASKLDGGESSQVSKRKKDEGQFSNLGKKVLDLANKDSGDEGVAELVTEGETASDGGKRKRKLSMEPKLLGFGPSKEDEEKRFMVLRSGKRAVKRKMEDDDDDLFEETENSKENDLLSSDDDVVEEDETKVLEKEMGVGREEKGKGKVGNDTFRTHVLKDEGQFSNLGKKVLDLANKDSGDEGVAELVTEGETASGGGKRKRKLSMEPKSSCLGPRKEDEQEKRFMVLRSGKRAVKIKMDGGADDDLLEETENSKENDLLSSDDDVVEEGEKKVLEKEMGVGREEKGKGKVGNGTFQKDVLKEVNIETGVMTRGKMKLGANASSSNSINKPEIRIENVHENSVSGANNLAANEDLLVEELHVEVPQPPVVELPVEVPQPPVVLFHAEVPQPPVVEFHVEVPQPPQPEQGHVNPLAAFNNNIRNREMRHRNFARRNAVRFAIFTSEEEIGNDSSAAPDGGVEYLPGEFSTAVKEKMDNGANKAGYGDSKNGLKWVPRTQDLVRCNKHIPSLQELCMSILCKNADAISSLEFIPDAMRHTISWFLCDGRGMKSRFLELLVRGSPTEVRVRDCSWLTEELVIKIFDGVDASNLMVLQFDLGGGCMPDYILHATLARSPNCLPALTTLSLKGAYRLTDVGLRMLTSAAPSLKSINISLCPLLTSAGICSLLNSLRLNLRELYLDYSDGVDAMLILPAMLQLEKLEVLSLAGIQTVSDDFISKFVSANGCRMKELGLADCSELTDLSLEVIGSTCSELRALDLSSLRKLTDVSMGHLANGCPMIEILKVCRSAFSDEAVSAYLDCRGESLKDLSLNNITRVSNNTALSIARKCRNLRRLDLSWCRNLTNEALGLIVDSCSLLEVLKLFGCTQVTNEFLDGHSNPQVKILGYKMTSIIKYIEVPDFLQGPLRYSSIYP</sequence>
<feature type="compositionally biased region" description="Acidic residues" evidence="1">
    <location>
        <begin position="175"/>
        <end position="184"/>
    </location>
</feature>
<dbReference type="Gene3D" id="3.80.10.10">
    <property type="entry name" value="Ribonuclease Inhibitor"/>
    <property type="match status" value="3"/>
</dbReference>
<accession>A0ABD3C6V8</accession>
<comment type="caution">
    <text evidence="2">The sequence shown here is derived from an EMBL/GenBank/DDBJ whole genome shotgun (WGS) entry which is preliminary data.</text>
</comment>
<proteinExistence type="predicted"/>
<gene>
    <name evidence="2" type="ORF">CASFOL_030756</name>
</gene>
<dbReference type="Proteomes" id="UP001632038">
    <property type="component" value="Unassembled WGS sequence"/>
</dbReference>
<keyword evidence="3" id="KW-1185">Reference proteome</keyword>
<dbReference type="EMBL" id="JAVIJP010000052">
    <property type="protein sequence ID" value="KAL3625302.1"/>
    <property type="molecule type" value="Genomic_DNA"/>
</dbReference>
<feature type="compositionally biased region" description="Acidic residues" evidence="1">
    <location>
        <begin position="194"/>
        <end position="204"/>
    </location>
</feature>
<dbReference type="AlphaFoldDB" id="A0ABD3C6V8"/>
<evidence type="ECO:0008006" key="4">
    <source>
        <dbReference type="Google" id="ProtNLM"/>
    </source>
</evidence>
<evidence type="ECO:0000313" key="3">
    <source>
        <dbReference type="Proteomes" id="UP001632038"/>
    </source>
</evidence>
<feature type="compositionally biased region" description="Polar residues" evidence="1">
    <location>
        <begin position="57"/>
        <end position="66"/>
    </location>
</feature>
<feature type="region of interest" description="Disordered" evidence="1">
    <location>
        <begin position="123"/>
        <end position="151"/>
    </location>
</feature>
<feature type="region of interest" description="Disordered" evidence="1">
    <location>
        <begin position="28"/>
        <end position="103"/>
    </location>
</feature>
<evidence type="ECO:0000256" key="1">
    <source>
        <dbReference type="SAM" id="MobiDB-lite"/>
    </source>
</evidence>
<feature type="region of interest" description="Disordered" evidence="1">
    <location>
        <begin position="316"/>
        <end position="344"/>
    </location>
</feature>
<reference evidence="3" key="1">
    <citation type="journal article" date="2024" name="IScience">
        <title>Strigolactones Initiate the Formation of Haustorium-like Structures in Castilleja.</title>
        <authorList>
            <person name="Buerger M."/>
            <person name="Peterson D."/>
            <person name="Chory J."/>
        </authorList>
    </citation>
    <scope>NUCLEOTIDE SEQUENCE [LARGE SCALE GENOMIC DNA]</scope>
</reference>
<feature type="region of interest" description="Disordered" evidence="1">
    <location>
        <begin position="263"/>
        <end position="296"/>
    </location>
</feature>
<protein>
    <recommendedName>
        <fullName evidence="4">Rad7</fullName>
    </recommendedName>
</protein>
<dbReference type="InterPro" id="IPR032675">
    <property type="entry name" value="LRR_dom_sf"/>
</dbReference>
<evidence type="ECO:0000313" key="2">
    <source>
        <dbReference type="EMBL" id="KAL3625302.1"/>
    </source>
</evidence>
<dbReference type="SUPFAM" id="SSF52047">
    <property type="entry name" value="RNI-like"/>
    <property type="match status" value="1"/>
</dbReference>
<organism evidence="2 3">
    <name type="scientific">Castilleja foliolosa</name>
    <dbReference type="NCBI Taxonomy" id="1961234"/>
    <lineage>
        <taxon>Eukaryota</taxon>
        <taxon>Viridiplantae</taxon>
        <taxon>Streptophyta</taxon>
        <taxon>Embryophyta</taxon>
        <taxon>Tracheophyta</taxon>
        <taxon>Spermatophyta</taxon>
        <taxon>Magnoliopsida</taxon>
        <taxon>eudicotyledons</taxon>
        <taxon>Gunneridae</taxon>
        <taxon>Pentapetalae</taxon>
        <taxon>asterids</taxon>
        <taxon>lamiids</taxon>
        <taxon>Lamiales</taxon>
        <taxon>Orobanchaceae</taxon>
        <taxon>Pedicularideae</taxon>
        <taxon>Castillejinae</taxon>
        <taxon>Castilleja</taxon>
    </lineage>
</organism>
<feature type="region of interest" description="Disordered" evidence="1">
    <location>
        <begin position="170"/>
        <end position="227"/>
    </location>
</feature>
<feature type="compositionally biased region" description="Low complexity" evidence="1">
    <location>
        <begin position="39"/>
        <end position="49"/>
    </location>
</feature>
<dbReference type="PANTHER" id="PTHR13318">
    <property type="entry name" value="PARTNER OF PAIRED, ISOFORM B-RELATED"/>
    <property type="match status" value="1"/>
</dbReference>